<feature type="compositionally biased region" description="Pro residues" evidence="1">
    <location>
        <begin position="560"/>
        <end position="570"/>
    </location>
</feature>
<comment type="caution">
    <text evidence="2">The sequence shown here is derived from an EMBL/GenBank/DDBJ whole genome shotgun (WGS) entry which is preliminary data.</text>
</comment>
<dbReference type="AlphaFoldDB" id="A0ABD3QS39"/>
<feature type="compositionally biased region" description="Polar residues" evidence="1">
    <location>
        <begin position="598"/>
        <end position="611"/>
    </location>
</feature>
<protein>
    <submittedName>
        <fullName evidence="2">Uncharacterized protein</fullName>
    </submittedName>
</protein>
<evidence type="ECO:0000313" key="2">
    <source>
        <dbReference type="EMBL" id="KAL3801851.1"/>
    </source>
</evidence>
<feature type="region of interest" description="Disordered" evidence="1">
    <location>
        <begin position="557"/>
        <end position="662"/>
    </location>
</feature>
<keyword evidence="3" id="KW-1185">Reference proteome</keyword>
<gene>
    <name evidence="2" type="ORF">ACHAWO_003857</name>
</gene>
<feature type="compositionally biased region" description="Low complexity" evidence="1">
    <location>
        <begin position="571"/>
        <end position="597"/>
    </location>
</feature>
<dbReference type="PANTHER" id="PTHR33683:SF46">
    <property type="entry name" value="SUSHI DOMAIN-CONTAINING PROTEIN"/>
    <property type="match status" value="1"/>
</dbReference>
<proteinExistence type="predicted"/>
<accession>A0ABD3QS39</accession>
<evidence type="ECO:0000313" key="3">
    <source>
        <dbReference type="Proteomes" id="UP001530400"/>
    </source>
</evidence>
<feature type="compositionally biased region" description="Low complexity" evidence="1">
    <location>
        <begin position="619"/>
        <end position="640"/>
    </location>
</feature>
<organism evidence="2 3">
    <name type="scientific">Cyclotella atomus</name>
    <dbReference type="NCBI Taxonomy" id="382360"/>
    <lineage>
        <taxon>Eukaryota</taxon>
        <taxon>Sar</taxon>
        <taxon>Stramenopiles</taxon>
        <taxon>Ochrophyta</taxon>
        <taxon>Bacillariophyta</taxon>
        <taxon>Coscinodiscophyceae</taxon>
        <taxon>Thalassiosirophycidae</taxon>
        <taxon>Stephanodiscales</taxon>
        <taxon>Stephanodiscaceae</taxon>
        <taxon>Cyclotella</taxon>
    </lineage>
</organism>
<dbReference type="Proteomes" id="UP001530400">
    <property type="component" value="Unassembled WGS sequence"/>
</dbReference>
<evidence type="ECO:0000256" key="1">
    <source>
        <dbReference type="SAM" id="MobiDB-lite"/>
    </source>
</evidence>
<reference evidence="2 3" key="1">
    <citation type="submission" date="2024-10" db="EMBL/GenBank/DDBJ databases">
        <title>Updated reference genomes for cyclostephanoid diatoms.</title>
        <authorList>
            <person name="Roberts W.R."/>
            <person name="Alverson A.J."/>
        </authorList>
    </citation>
    <scope>NUCLEOTIDE SEQUENCE [LARGE SCALE GENOMIC DNA]</scope>
    <source>
        <strain evidence="2 3">AJA010-31</strain>
    </source>
</reference>
<dbReference type="EMBL" id="JALLPJ020000121">
    <property type="protein sequence ID" value="KAL3801851.1"/>
    <property type="molecule type" value="Genomic_DNA"/>
</dbReference>
<dbReference type="PANTHER" id="PTHR33683">
    <property type="entry name" value="1, PUTATIVE-RELATED"/>
    <property type="match status" value="1"/>
</dbReference>
<feature type="compositionally biased region" description="Pro residues" evidence="1">
    <location>
        <begin position="641"/>
        <end position="659"/>
    </location>
</feature>
<name>A0ABD3QS39_9STRA</name>
<sequence>MSRQLVHTAIGFKPVLGLYSVLILLLTRLPQTETYLPLLVQQRVGIRGSIQNGDETSPATTVTSSPCKSIIAIGSTIDHSTKVSISFDASADLNTDEQFVCTLQDGSDVPLDGTLDQMAQLRILLNNGTLVSGESIVDVEQQESDLLDGEDEGDVQMMRARAHSALDHDLTFDHDSSNINVPTSLKLPPGPINIYTPPHSSRRLATYHGPKPVLAVKVIDKNGLQHPDSPKTISDKIFGTYGDSSTMTSQFAACSFDKLQIVPAFLNDDSKQSKKLADVGVLEVQIPISIQTSSQGSIRKEVKMAIEAKLGMGMPGGIDHVMIILEGCYVECGWSAYAFVNSWLSVYKGNNYKYPAVQLHEIGLILTSLHTSESHNLNMAHSGGLDKKIYTDHTCVMGNPLFSDDVGRMCYNPAKNYQFAKAGAWYNDKPEYTVTWDSGMKAGTGWSGKLIGVAEYDNNPTNYPIVVRIVTGTDRDLYLGFNRQTGMNADVKDAGDEVTLIEAGNGNNYAQSFLKRIMKEGDQYEIEDWRKSKETLIITVNRIDTAAVPGYADVTIAFGPQPPPTNPPTTLPSSMPSMVPTTSPSTHSTAAPSSSTTQLALTHPPSSQPTASPVAETRSNSITIAPTTTSPSTSPSNAPTTRPPSLSPTPRPTRNPSPSSPEIIEYELDHRDSKGSAKGLKFTIRARRDIVITGFDVFPRKNRSCQMRVYTQPGDYRYNENAIMEENIESGWTTVFDSNMKMKLNHLAGIKVEHGEEVYIPQWEVQSFVIYCNKGMIVAPGRQRDEGVTFSENEDIEVREGVKSKKAFSHETGYAQLMGKVRYYVK</sequence>